<sequence>MTSIFLRHRRVWQVIVIICLCSLPHISFAQTVEEMYNNEQNLEGEQESTDGVNDSSSSDPESSNALVEGQSDHPIKLIATFIFYLIIVIILIYALVRFLSIRQRKMQSNGVFQNLGGLVLGQNKSLQLVQIGQELYVIGVADQIQLIKEIKDGPEKELILQQIAEQDNALNTRFMTSLPWRKKENQTDTPSYSFQDLFKQSINQQKDSQLVAERKLDSMNTEQREGRIK</sequence>
<keyword evidence="2" id="KW-1003">Cell membrane</keyword>
<dbReference type="Pfam" id="PF04347">
    <property type="entry name" value="FliO"/>
    <property type="match status" value="1"/>
</dbReference>
<evidence type="ECO:0000256" key="7">
    <source>
        <dbReference type="SAM" id="Phobius"/>
    </source>
</evidence>
<keyword evidence="5 7" id="KW-0472">Membrane</keyword>
<feature type="chain" id="PRO_5045566310" evidence="8">
    <location>
        <begin position="30"/>
        <end position="229"/>
    </location>
</feature>
<dbReference type="InterPro" id="IPR022781">
    <property type="entry name" value="Flagellar_biosynth_FliO"/>
</dbReference>
<dbReference type="RefSeq" id="WP_307390643.1">
    <property type="nucleotide sequence ID" value="NZ_BAAADK010000018.1"/>
</dbReference>
<proteinExistence type="predicted"/>
<gene>
    <name evidence="9" type="ORF">J2S11_000575</name>
</gene>
<keyword evidence="8" id="KW-0732">Signal</keyword>
<evidence type="ECO:0000256" key="3">
    <source>
        <dbReference type="ARBA" id="ARBA00022692"/>
    </source>
</evidence>
<evidence type="ECO:0000313" key="10">
    <source>
        <dbReference type="Proteomes" id="UP001235840"/>
    </source>
</evidence>
<feature type="transmembrane region" description="Helical" evidence="7">
    <location>
        <begin position="77"/>
        <end position="96"/>
    </location>
</feature>
<keyword evidence="4 7" id="KW-1133">Transmembrane helix</keyword>
<evidence type="ECO:0000256" key="5">
    <source>
        <dbReference type="ARBA" id="ARBA00023136"/>
    </source>
</evidence>
<protein>
    <submittedName>
        <fullName evidence="9">Flagellar protein FliO/FliZ</fullName>
    </submittedName>
</protein>
<organism evidence="9 10">
    <name type="scientific">Caldalkalibacillus horti</name>
    <dbReference type="NCBI Taxonomy" id="77523"/>
    <lineage>
        <taxon>Bacteria</taxon>
        <taxon>Bacillati</taxon>
        <taxon>Bacillota</taxon>
        <taxon>Bacilli</taxon>
        <taxon>Bacillales</taxon>
        <taxon>Bacillaceae</taxon>
        <taxon>Caldalkalibacillus</taxon>
    </lineage>
</organism>
<keyword evidence="9" id="KW-0969">Cilium</keyword>
<keyword evidence="10" id="KW-1185">Reference proteome</keyword>
<name>A0ABT9VUW8_9BACI</name>
<dbReference type="Proteomes" id="UP001235840">
    <property type="component" value="Unassembled WGS sequence"/>
</dbReference>
<evidence type="ECO:0000256" key="8">
    <source>
        <dbReference type="SAM" id="SignalP"/>
    </source>
</evidence>
<feature type="region of interest" description="Disordered" evidence="6">
    <location>
        <begin position="41"/>
        <end position="67"/>
    </location>
</feature>
<evidence type="ECO:0000256" key="4">
    <source>
        <dbReference type="ARBA" id="ARBA00022989"/>
    </source>
</evidence>
<keyword evidence="9" id="KW-0966">Cell projection</keyword>
<feature type="signal peptide" evidence="8">
    <location>
        <begin position="1"/>
        <end position="29"/>
    </location>
</feature>
<feature type="region of interest" description="Disordered" evidence="6">
    <location>
        <begin position="209"/>
        <end position="229"/>
    </location>
</feature>
<dbReference type="EMBL" id="JAUSTY010000002">
    <property type="protein sequence ID" value="MDQ0164675.1"/>
    <property type="molecule type" value="Genomic_DNA"/>
</dbReference>
<evidence type="ECO:0000256" key="1">
    <source>
        <dbReference type="ARBA" id="ARBA00004236"/>
    </source>
</evidence>
<reference evidence="9 10" key="1">
    <citation type="submission" date="2023-07" db="EMBL/GenBank/DDBJ databases">
        <title>Genomic Encyclopedia of Type Strains, Phase IV (KMG-IV): sequencing the most valuable type-strain genomes for metagenomic binning, comparative biology and taxonomic classification.</title>
        <authorList>
            <person name="Goeker M."/>
        </authorList>
    </citation>
    <scope>NUCLEOTIDE SEQUENCE [LARGE SCALE GENOMIC DNA]</scope>
    <source>
        <strain evidence="9 10">DSM 12751</strain>
    </source>
</reference>
<feature type="compositionally biased region" description="Basic and acidic residues" evidence="6">
    <location>
        <begin position="212"/>
        <end position="229"/>
    </location>
</feature>
<evidence type="ECO:0000313" key="9">
    <source>
        <dbReference type="EMBL" id="MDQ0164675.1"/>
    </source>
</evidence>
<comment type="caution">
    <text evidence="9">The sequence shown here is derived from an EMBL/GenBank/DDBJ whole genome shotgun (WGS) entry which is preliminary data.</text>
</comment>
<evidence type="ECO:0000256" key="6">
    <source>
        <dbReference type="SAM" id="MobiDB-lite"/>
    </source>
</evidence>
<keyword evidence="9" id="KW-0282">Flagellum</keyword>
<evidence type="ECO:0000256" key="2">
    <source>
        <dbReference type="ARBA" id="ARBA00022475"/>
    </source>
</evidence>
<comment type="subcellular location">
    <subcellularLocation>
        <location evidence="1">Cell membrane</location>
    </subcellularLocation>
</comment>
<feature type="compositionally biased region" description="Low complexity" evidence="6">
    <location>
        <begin position="54"/>
        <end position="63"/>
    </location>
</feature>
<keyword evidence="3 7" id="KW-0812">Transmembrane</keyword>
<accession>A0ABT9VUW8</accession>